<evidence type="ECO:0000313" key="2">
    <source>
        <dbReference type="EMBL" id="GGY10922.1"/>
    </source>
</evidence>
<evidence type="ECO:0000256" key="1">
    <source>
        <dbReference type="SAM" id="MobiDB-lite"/>
    </source>
</evidence>
<feature type="region of interest" description="Disordered" evidence="1">
    <location>
        <begin position="1"/>
        <end position="53"/>
    </location>
</feature>
<comment type="caution">
    <text evidence="2">The sequence shown here is derived from an EMBL/GenBank/DDBJ whole genome shotgun (WGS) entry which is preliminary data.</text>
</comment>
<reference evidence="2" key="1">
    <citation type="journal article" date="2014" name="Int. J. Syst. Evol. Microbiol.">
        <title>Complete genome sequence of Corynebacterium casei LMG S-19264T (=DSM 44701T), isolated from a smear-ripened cheese.</title>
        <authorList>
            <consortium name="US DOE Joint Genome Institute (JGI-PGF)"/>
            <person name="Walter F."/>
            <person name="Albersmeier A."/>
            <person name="Kalinowski J."/>
            <person name="Ruckert C."/>
        </authorList>
    </citation>
    <scope>NUCLEOTIDE SEQUENCE</scope>
    <source>
        <strain evidence="2">JCM 4790</strain>
    </source>
</reference>
<dbReference type="AlphaFoldDB" id="A0A918P012"/>
<reference evidence="2" key="2">
    <citation type="submission" date="2020-09" db="EMBL/GenBank/DDBJ databases">
        <authorList>
            <person name="Sun Q."/>
            <person name="Ohkuma M."/>
        </authorList>
    </citation>
    <scope>NUCLEOTIDE SEQUENCE</scope>
    <source>
        <strain evidence="2">JCM 4790</strain>
    </source>
</reference>
<evidence type="ECO:0000313" key="3">
    <source>
        <dbReference type="Proteomes" id="UP000619244"/>
    </source>
</evidence>
<accession>A0A918P012</accession>
<protein>
    <submittedName>
        <fullName evidence="2">Uncharacterized protein</fullName>
    </submittedName>
</protein>
<name>A0A918P012_9ACTN</name>
<proteinExistence type="predicted"/>
<dbReference type="Proteomes" id="UP000619244">
    <property type="component" value="Unassembled WGS sequence"/>
</dbReference>
<feature type="compositionally biased region" description="Polar residues" evidence="1">
    <location>
        <begin position="38"/>
        <end position="47"/>
    </location>
</feature>
<dbReference type="EMBL" id="BMVU01000075">
    <property type="protein sequence ID" value="GGY10922.1"/>
    <property type="molecule type" value="Genomic_DNA"/>
</dbReference>
<organism evidence="2 3">
    <name type="scientific">Streptomyces minutiscleroticus</name>
    <dbReference type="NCBI Taxonomy" id="68238"/>
    <lineage>
        <taxon>Bacteria</taxon>
        <taxon>Bacillati</taxon>
        <taxon>Actinomycetota</taxon>
        <taxon>Actinomycetes</taxon>
        <taxon>Kitasatosporales</taxon>
        <taxon>Streptomycetaceae</taxon>
        <taxon>Streptomyces</taxon>
    </lineage>
</organism>
<sequence length="53" mass="5629">MLRQPRCHLNGSVRSRRPGPGVRTMTPDKVAAAPDGNTAASGENTTEAARRGR</sequence>
<keyword evidence="3" id="KW-1185">Reference proteome</keyword>
<gene>
    <name evidence="2" type="ORF">GCM10010358_74290</name>
</gene>